<accession>F2J653</accession>
<reference evidence="2 3" key="1">
    <citation type="journal article" date="2011" name="J. Bacteriol.">
        <title>Complete genome sequence of Polymorphum gilvum SL003B-26A1T, a crude oil-degrading bacterium from oil-polluted saline soil.</title>
        <authorList>
            <person name="Li S.G."/>
            <person name="Tang Y.Q."/>
            <person name="Nie Y."/>
            <person name="Cai M."/>
            <person name="Wu X.L."/>
        </authorList>
    </citation>
    <scope>NUCLEOTIDE SEQUENCE [LARGE SCALE GENOMIC DNA]</scope>
    <source>
        <strain evidence="3">LMG 25793 / CGMCC 1.9160 / SL003B-26A1</strain>
    </source>
</reference>
<dbReference type="STRING" id="991905.SL003B_3997"/>
<dbReference type="EMBL" id="CP002568">
    <property type="protein sequence ID" value="ADZ72417.1"/>
    <property type="molecule type" value="Genomic_DNA"/>
</dbReference>
<organism evidence="2 3">
    <name type="scientific">Polymorphum gilvum (strain LMG 25793 / CGMCC 1.9160 / SL003B-26A1)</name>
    <dbReference type="NCBI Taxonomy" id="991905"/>
    <lineage>
        <taxon>Bacteria</taxon>
        <taxon>Pseudomonadati</taxon>
        <taxon>Pseudomonadota</taxon>
        <taxon>Alphaproteobacteria</taxon>
        <taxon>Rhodobacterales</taxon>
        <taxon>Paracoccaceae</taxon>
        <taxon>Polymorphum</taxon>
    </lineage>
</organism>
<proteinExistence type="predicted"/>
<keyword evidence="1" id="KW-1133">Transmembrane helix</keyword>
<sequence length="130" mass="14485">MSWLLSLVLRLASSGLVERTLAYLERRAASETDRAALRTQVEIEAIRAAVAETREMTAFNGAKLEHAAFWIFAALFVLPLGLWWGAVCLDSVFRFGWRVATVPILEAWGGQMIQWLFYVGGGVAALRSLR</sequence>
<evidence type="ECO:0008006" key="4">
    <source>
        <dbReference type="Google" id="ProtNLM"/>
    </source>
</evidence>
<keyword evidence="1" id="KW-0812">Transmembrane</keyword>
<dbReference type="RefSeq" id="WP_013654726.1">
    <property type="nucleotide sequence ID" value="NC_015259.1"/>
</dbReference>
<dbReference type="AlphaFoldDB" id="F2J653"/>
<evidence type="ECO:0000313" key="2">
    <source>
        <dbReference type="EMBL" id="ADZ72417.1"/>
    </source>
</evidence>
<dbReference type="KEGG" id="pgv:SL003B_3997"/>
<protein>
    <recommendedName>
        <fullName evidence="4">Transmembrane protein</fullName>
    </recommendedName>
</protein>
<keyword evidence="1" id="KW-0472">Membrane</keyword>
<dbReference type="OrthoDB" id="8449249at2"/>
<evidence type="ECO:0000313" key="3">
    <source>
        <dbReference type="Proteomes" id="UP000008130"/>
    </source>
</evidence>
<name>F2J653_POLGS</name>
<keyword evidence="3" id="KW-1185">Reference proteome</keyword>
<feature type="transmembrane region" description="Helical" evidence="1">
    <location>
        <begin position="67"/>
        <end position="89"/>
    </location>
</feature>
<dbReference type="Proteomes" id="UP000008130">
    <property type="component" value="Chromosome"/>
</dbReference>
<gene>
    <name evidence="2" type="ordered locus">SL003B_3997</name>
</gene>
<dbReference type="eggNOG" id="ENOG5032VZ7">
    <property type="taxonomic scope" value="Bacteria"/>
</dbReference>
<evidence type="ECO:0000256" key="1">
    <source>
        <dbReference type="SAM" id="Phobius"/>
    </source>
</evidence>
<dbReference type="HOGENOM" id="CLU_152498_0_0_5"/>